<evidence type="ECO:0000313" key="2">
    <source>
        <dbReference type="Proteomes" id="UP000499080"/>
    </source>
</evidence>
<dbReference type="AlphaFoldDB" id="A0A4Y2NG84"/>
<gene>
    <name evidence="1" type="ORF">AVEN_183896_1</name>
</gene>
<comment type="caution">
    <text evidence="1">The sequence shown here is derived from an EMBL/GenBank/DDBJ whole genome shotgun (WGS) entry which is preliminary data.</text>
</comment>
<evidence type="ECO:0000313" key="1">
    <source>
        <dbReference type="EMBL" id="GBN38341.1"/>
    </source>
</evidence>
<name>A0A4Y2NG84_ARAVE</name>
<keyword evidence="2" id="KW-1185">Reference proteome</keyword>
<proteinExistence type="predicted"/>
<protein>
    <submittedName>
        <fullName evidence="1">Uncharacterized protein</fullName>
    </submittedName>
</protein>
<sequence length="123" mass="14033">MIWRAAGPIHGGSSAVSGFKPGALRPYSPDLTTRPPRPYILNGKRIQFDSTLPFQGKCMIQKCLKRRTPSSSVISFIKRVDARSTVKMDMKKFGEKHTQIYNQRTCEKLPSTYVVRLWFAIAW</sequence>
<dbReference type="Proteomes" id="UP000499080">
    <property type="component" value="Unassembled WGS sequence"/>
</dbReference>
<dbReference type="EMBL" id="BGPR01209514">
    <property type="protein sequence ID" value="GBN38341.1"/>
    <property type="molecule type" value="Genomic_DNA"/>
</dbReference>
<reference evidence="1 2" key="1">
    <citation type="journal article" date="2019" name="Sci. Rep.">
        <title>Orb-weaving spider Araneus ventricosus genome elucidates the spidroin gene catalogue.</title>
        <authorList>
            <person name="Kono N."/>
            <person name="Nakamura H."/>
            <person name="Ohtoshi R."/>
            <person name="Moran D.A.P."/>
            <person name="Shinohara A."/>
            <person name="Yoshida Y."/>
            <person name="Fujiwara M."/>
            <person name="Mori M."/>
            <person name="Tomita M."/>
            <person name="Arakawa K."/>
        </authorList>
    </citation>
    <scope>NUCLEOTIDE SEQUENCE [LARGE SCALE GENOMIC DNA]</scope>
</reference>
<organism evidence="1 2">
    <name type="scientific">Araneus ventricosus</name>
    <name type="common">Orbweaver spider</name>
    <name type="synonym">Epeira ventricosa</name>
    <dbReference type="NCBI Taxonomy" id="182803"/>
    <lineage>
        <taxon>Eukaryota</taxon>
        <taxon>Metazoa</taxon>
        <taxon>Ecdysozoa</taxon>
        <taxon>Arthropoda</taxon>
        <taxon>Chelicerata</taxon>
        <taxon>Arachnida</taxon>
        <taxon>Araneae</taxon>
        <taxon>Araneomorphae</taxon>
        <taxon>Entelegynae</taxon>
        <taxon>Araneoidea</taxon>
        <taxon>Araneidae</taxon>
        <taxon>Araneus</taxon>
    </lineage>
</organism>
<accession>A0A4Y2NG84</accession>